<comment type="caution">
    <text evidence="1">The sequence shown here is derived from an EMBL/GenBank/DDBJ whole genome shotgun (WGS) entry which is preliminary data.</text>
</comment>
<dbReference type="RefSeq" id="WP_147167961.1">
    <property type="nucleotide sequence ID" value="NZ_VOOR01000026.1"/>
</dbReference>
<evidence type="ECO:0000313" key="1">
    <source>
        <dbReference type="EMBL" id="TXB62636.1"/>
    </source>
</evidence>
<name>A0A5C6RJM0_9BACT</name>
<dbReference type="AlphaFoldDB" id="A0A5C6RJM0"/>
<keyword evidence="2" id="KW-1185">Reference proteome</keyword>
<dbReference type="OrthoDB" id="881643at2"/>
<proteinExistence type="predicted"/>
<organism evidence="1 2">
    <name type="scientific">Phaeodactylibacter luteus</name>
    <dbReference type="NCBI Taxonomy" id="1564516"/>
    <lineage>
        <taxon>Bacteria</taxon>
        <taxon>Pseudomonadati</taxon>
        <taxon>Bacteroidota</taxon>
        <taxon>Saprospiria</taxon>
        <taxon>Saprospirales</taxon>
        <taxon>Haliscomenobacteraceae</taxon>
        <taxon>Phaeodactylibacter</taxon>
    </lineage>
</organism>
<sequence length="108" mass="11935">MKKVPETKIGTLSILTEGSAPKAILHCFCAEAALLSIDLLDEKGRSYLHQKAQLTPGPHKESLNISRLKPGRYNAWISLGQTSAIRQLHIPEPTGLSSRFKKFLKGKK</sequence>
<evidence type="ECO:0000313" key="2">
    <source>
        <dbReference type="Proteomes" id="UP000321580"/>
    </source>
</evidence>
<gene>
    <name evidence="1" type="ORF">FRY97_12905</name>
</gene>
<protein>
    <submittedName>
        <fullName evidence="1">Uncharacterized protein</fullName>
    </submittedName>
</protein>
<dbReference type="Proteomes" id="UP000321580">
    <property type="component" value="Unassembled WGS sequence"/>
</dbReference>
<accession>A0A5C6RJM0</accession>
<dbReference type="EMBL" id="VOOR01000026">
    <property type="protein sequence ID" value="TXB62636.1"/>
    <property type="molecule type" value="Genomic_DNA"/>
</dbReference>
<reference evidence="1 2" key="1">
    <citation type="submission" date="2019-08" db="EMBL/GenBank/DDBJ databases">
        <title>Genome of Phaeodactylibacter luteus.</title>
        <authorList>
            <person name="Bowman J.P."/>
        </authorList>
    </citation>
    <scope>NUCLEOTIDE SEQUENCE [LARGE SCALE GENOMIC DNA]</scope>
    <source>
        <strain evidence="1 2">KCTC 42180</strain>
    </source>
</reference>